<dbReference type="EMBL" id="BOMH01000037">
    <property type="protein sequence ID" value="GID67018.1"/>
    <property type="molecule type" value="Genomic_DNA"/>
</dbReference>
<proteinExistence type="predicted"/>
<protein>
    <submittedName>
        <fullName evidence="2">Uncharacterized protein</fullName>
    </submittedName>
</protein>
<accession>A0A919IP91</accession>
<comment type="caution">
    <text evidence="2">The sequence shown here is derived from an EMBL/GenBank/DDBJ whole genome shotgun (WGS) entry which is preliminary data.</text>
</comment>
<evidence type="ECO:0000256" key="1">
    <source>
        <dbReference type="SAM" id="SignalP"/>
    </source>
</evidence>
<sequence>MRAVATVLLAIAVSAGAGGSPAGRAEAAPREWATGGVQPIGQPIAVGGTVVGFVLRDKHVYARGMDPADGSLRWEREVTSSKQAGGIELLPQRVGDAVTFLEPQPRRGVWWARAVVVDAATGQVRQSSPAALFRTTPHTCFGDRAVCVMAQLTAGQKMTAYRLDLVTGDFSTYTRNTVPTTARYLGAHGLIDLGGRPAVEEIGVLRDGVVRWHRPLADAFPAGFSTDWGWNWTLYEKHGVYAGSVFGHGVRAGTTLDRDLHADSGSAGLDEKTGAVLWHEVGTVVGCAGQVPLRDEAVRCRVHGREHIVRAPLSFTVKDLDVVLEGFDPRTGRTTWSVPMGASEQLGGLVNRAAVAGAHAIVARHGDGGPRLIDLTGGTVTTPTGGSAFWCLTQAGFDFYEATDQPLEGPLRFRRVGDNVATACDADGSPVASGSPSPDAWQAVGAVAAGYAVVGTATGYRGMAVPAGAYRGGGRR</sequence>
<feature type="chain" id="PRO_5039125839" evidence="1">
    <location>
        <begin position="18"/>
        <end position="476"/>
    </location>
</feature>
<evidence type="ECO:0000313" key="2">
    <source>
        <dbReference type="EMBL" id="GID67018.1"/>
    </source>
</evidence>
<dbReference type="Proteomes" id="UP000619479">
    <property type="component" value="Unassembled WGS sequence"/>
</dbReference>
<evidence type="ECO:0000313" key="3">
    <source>
        <dbReference type="Proteomes" id="UP000619479"/>
    </source>
</evidence>
<organism evidence="2 3">
    <name type="scientific">Actinoplanes cyaneus</name>
    <dbReference type="NCBI Taxonomy" id="52696"/>
    <lineage>
        <taxon>Bacteria</taxon>
        <taxon>Bacillati</taxon>
        <taxon>Actinomycetota</taxon>
        <taxon>Actinomycetes</taxon>
        <taxon>Micromonosporales</taxon>
        <taxon>Micromonosporaceae</taxon>
        <taxon>Actinoplanes</taxon>
    </lineage>
</organism>
<reference evidence="2" key="1">
    <citation type="submission" date="2021-01" db="EMBL/GenBank/DDBJ databases">
        <title>Whole genome shotgun sequence of Actinoplanes cyaneus NBRC 14990.</title>
        <authorList>
            <person name="Komaki H."/>
            <person name="Tamura T."/>
        </authorList>
    </citation>
    <scope>NUCLEOTIDE SEQUENCE</scope>
    <source>
        <strain evidence="2">NBRC 14990</strain>
    </source>
</reference>
<keyword evidence="3" id="KW-1185">Reference proteome</keyword>
<name>A0A919IP91_9ACTN</name>
<feature type="signal peptide" evidence="1">
    <location>
        <begin position="1"/>
        <end position="17"/>
    </location>
</feature>
<keyword evidence="1" id="KW-0732">Signal</keyword>
<dbReference type="RefSeq" id="WP_203744301.1">
    <property type="nucleotide sequence ID" value="NZ_BAAAUC010000089.1"/>
</dbReference>
<gene>
    <name evidence="2" type="ORF">Acy02nite_48990</name>
</gene>
<dbReference type="AlphaFoldDB" id="A0A919IP91"/>